<evidence type="ECO:0000256" key="2">
    <source>
        <dbReference type="ARBA" id="ARBA00022747"/>
    </source>
</evidence>
<keyword evidence="5" id="KW-0378">Hydrolase</keyword>
<feature type="domain" description="Type I restriction modification DNA specificity" evidence="4">
    <location>
        <begin position="6"/>
        <end position="181"/>
    </location>
</feature>
<keyword evidence="3" id="KW-0238">DNA-binding</keyword>
<evidence type="ECO:0000256" key="1">
    <source>
        <dbReference type="ARBA" id="ARBA00010923"/>
    </source>
</evidence>
<dbReference type="RefSeq" id="WP_192038249.1">
    <property type="nucleotide sequence ID" value="NZ_JACYWE010000002.1"/>
</dbReference>
<keyword evidence="5" id="KW-0540">Nuclease</keyword>
<dbReference type="GO" id="GO:0003677">
    <property type="term" value="F:DNA binding"/>
    <property type="evidence" value="ECO:0007669"/>
    <property type="project" value="UniProtKB-KW"/>
</dbReference>
<dbReference type="CDD" id="cd17249">
    <property type="entry name" value="RMtype1_S_EcoR124I-TRD2-CR2_like"/>
    <property type="match status" value="1"/>
</dbReference>
<protein>
    <submittedName>
        <fullName evidence="5">Restriction endonuclease subunit S</fullName>
    </submittedName>
</protein>
<dbReference type="AlphaFoldDB" id="A0A927PKJ4"/>
<dbReference type="InterPro" id="IPR044946">
    <property type="entry name" value="Restrct_endonuc_typeI_TRD_sf"/>
</dbReference>
<dbReference type="EMBL" id="JACYWE010000002">
    <property type="protein sequence ID" value="MBD8505788.1"/>
    <property type="molecule type" value="Genomic_DNA"/>
</dbReference>
<comment type="similarity">
    <text evidence="1">Belongs to the type-I restriction system S methylase family.</text>
</comment>
<dbReference type="InterPro" id="IPR052021">
    <property type="entry name" value="Type-I_RS_S_subunit"/>
</dbReference>
<comment type="caution">
    <text evidence="5">The sequence shown here is derived from an EMBL/GenBank/DDBJ whole genome shotgun (WGS) entry which is preliminary data.</text>
</comment>
<sequence>MGELTGWKEMSLGDVARWLSGGTPRTSEPEYWGGNIPWIGSGSLKDFRIESSERMLTSLGAANGSRLVGPGTVIFVVRGMSLKTEFRVGITQREVAFGQDCKALVAKSVVSPIYLAYAIKSQTQYILGLVDEAGHGTGRLNTDQMQEILISIPPLPEQQAIAEVLGALDDKIAANRKLAETAEELAVALVGSRGGARVPLGSVVRHAKLSVDPTTLDVVRVRHYSLPAFDANGAPEEVEPIAIKSSKYLVENPSVLISKLNPRFPRVWNISDGHGPDALASTEFLVLEPETSTTSVLWSILRQPDFSTALQGKVAGTSGSHQRVRPADLLDTDVIDPGALPGEVADSVTALCLAAASARAENQTLATTRDTLLPALMSGRIRVKDVEREVATLF</sequence>
<reference evidence="5" key="1">
    <citation type="submission" date="2020-09" db="EMBL/GenBank/DDBJ databases">
        <title>Hoyosella lacisalsi sp. nov., a halotolerant actinobacterium isolated from soil of Lake Gudzhirganskoe.</title>
        <authorList>
            <person name="Yang Q."/>
            <person name="Guo P.Y."/>
            <person name="Liu S.W."/>
            <person name="Li F.N."/>
            <person name="Sun C.H."/>
        </authorList>
    </citation>
    <scope>NUCLEOTIDE SEQUENCE</scope>
    <source>
        <strain evidence="5">G463</strain>
    </source>
</reference>
<dbReference type="Gene3D" id="3.90.220.20">
    <property type="entry name" value="DNA methylase specificity domains"/>
    <property type="match status" value="2"/>
</dbReference>
<evidence type="ECO:0000313" key="5">
    <source>
        <dbReference type="EMBL" id="MBD8505788.1"/>
    </source>
</evidence>
<dbReference type="PANTHER" id="PTHR30408">
    <property type="entry name" value="TYPE-1 RESTRICTION ENZYME ECOKI SPECIFICITY PROTEIN"/>
    <property type="match status" value="1"/>
</dbReference>
<dbReference type="GO" id="GO:0009307">
    <property type="term" value="P:DNA restriction-modification system"/>
    <property type="evidence" value="ECO:0007669"/>
    <property type="project" value="UniProtKB-KW"/>
</dbReference>
<name>A0A927PKJ4_9ACTN</name>
<keyword evidence="6" id="KW-1185">Reference proteome</keyword>
<dbReference type="Proteomes" id="UP000642993">
    <property type="component" value="Unassembled WGS sequence"/>
</dbReference>
<keyword evidence="5" id="KW-0255">Endonuclease</keyword>
<accession>A0A927PKJ4</accession>
<keyword evidence="2" id="KW-0680">Restriction system</keyword>
<evidence type="ECO:0000259" key="4">
    <source>
        <dbReference type="Pfam" id="PF01420"/>
    </source>
</evidence>
<evidence type="ECO:0000313" key="6">
    <source>
        <dbReference type="Proteomes" id="UP000642993"/>
    </source>
</evidence>
<organism evidence="5 6">
    <name type="scientific">Lolliginicoccus lacisalsi</name>
    <dbReference type="NCBI Taxonomy" id="2742202"/>
    <lineage>
        <taxon>Bacteria</taxon>
        <taxon>Bacillati</taxon>
        <taxon>Actinomycetota</taxon>
        <taxon>Actinomycetes</taxon>
        <taxon>Mycobacteriales</taxon>
        <taxon>Hoyosellaceae</taxon>
        <taxon>Lolliginicoccus</taxon>
    </lineage>
</organism>
<dbReference type="PANTHER" id="PTHR30408:SF13">
    <property type="entry name" value="TYPE I RESTRICTION ENZYME HINDI SPECIFICITY SUBUNIT"/>
    <property type="match status" value="1"/>
</dbReference>
<proteinExistence type="inferred from homology"/>
<dbReference type="InterPro" id="IPR000055">
    <property type="entry name" value="Restrct_endonuc_typeI_TRD"/>
</dbReference>
<dbReference type="Pfam" id="PF01420">
    <property type="entry name" value="Methylase_S"/>
    <property type="match status" value="1"/>
</dbReference>
<dbReference type="SUPFAM" id="SSF116734">
    <property type="entry name" value="DNA methylase specificity domain"/>
    <property type="match status" value="2"/>
</dbReference>
<dbReference type="GO" id="GO:0004519">
    <property type="term" value="F:endonuclease activity"/>
    <property type="evidence" value="ECO:0007669"/>
    <property type="project" value="UniProtKB-KW"/>
</dbReference>
<evidence type="ECO:0000256" key="3">
    <source>
        <dbReference type="ARBA" id="ARBA00023125"/>
    </source>
</evidence>
<gene>
    <name evidence="5" type="ORF">HT102_04725</name>
</gene>